<dbReference type="Pfam" id="PF20178">
    <property type="entry name" value="ToxA_N"/>
    <property type="match status" value="1"/>
</dbReference>
<feature type="domain" description="Dermonecrotic toxin N-terminal" evidence="1">
    <location>
        <begin position="739"/>
        <end position="973"/>
    </location>
</feature>
<sequence>MKVFKVNLNEAEDGTLVKQGEALYNIVEELKLLPAFKSLLQDCLSEPIWKIAPEALVSKLYVNVLEGVGQPAREPVGRVLNIVLDCLKRGGRAPRYAAGEYAVYDLSNSTNPRDIVPEISITAMEKIFGDLLKDLSNTYIAELKKYWEIMGPRKSSGSYPQISRKAALGVLQSILFTRELDSFAANGGITPREMGHISMMVQPGLTGVCYGIYLEGRNGEYVEQNSMFVLSLNNPVYEQLIPGTDGACVLYSPNRGIERFTSSLKLHQTLVSRVQSLESRAEFLQTLPINEQEGFAYGPDIRFLKVHANLFDRYTDQTLRKAYSDVAYHLGRLSMGDSDLDRIMAAVESTQSLGEVPRLAKQRHAQLLKLVARNAWPQWLKNAADVNQEVYEALQHQLLEAEVALHETTVGMTSLSGYGRAVVENHISPGTDERVNPDNVFVNVIHTVALANGQKVQLNERKTLTQAFIYGPHDDAGQYRIALEEFSNNPKLTPVNMLYAIEKFNVRVNFDYALRLMYAKPEVINSLREVLARRIALSVFSAILQKHVPPFVQDLVIRYNQGDPSIEQMQVSLRNRFRPLNGLLIYRKKSADADRGVHVLYIPGFTTGQEWFQFDSLKSLQYEVARWMVEKETWSYLKARSYASDSSMIEADYLAHQPHLLLQEWWWSGITLKGMSEEGFLMGAVLKKIVWDRDQAEIATPEWFRTATIADQKLFNRLSSDFKVLHDYSKERLEIVPFKEFARKLVQEELKRYFNRSGTEVDINPDEVWVKFHAQSKISLTELFIQWQLWRSDVNAFQRFISYRLPYGYSLVDLQDALRSATFWTFSNQPIAQLSANVINDLIDLMPGEKYVEYLKKKFVYAADVGLKVELYRRLKQNEMLKTALIQKMNHSLSQEEYNAVTGMIKSMDNDVPGAAIGGVTPGLGIYELTLSGRRLEGAYVFSRMLNGQLQSIVYIPNTSDGRDFFPYSEFGARLRNALRIKETILRLVRLEDQVVVQNEIDRFDNWKSPSVLPSPTVGNSFKIKSFTEVYTSMIERFLADVDYQTSSPSEVFWRDARILAEFALDVASMFIPPLGLALSLLRITESVVRALVASSQGLDAAANAHFASAWRGAIMLYVGKVAAIGAPVNPIALLSSIKDIADIMTAVTGVEVSVSYLTAVAAPPPAVDSTTRLLN</sequence>
<name>A0A5E7FMB3_PSEFL</name>
<proteinExistence type="predicted"/>
<dbReference type="EMBL" id="CABVHX010000042">
    <property type="protein sequence ID" value="VVO38303.1"/>
    <property type="molecule type" value="Genomic_DNA"/>
</dbReference>
<dbReference type="AlphaFoldDB" id="A0A5E7FMB3"/>
<reference evidence="2 3" key="1">
    <citation type="submission" date="2019-09" db="EMBL/GenBank/DDBJ databases">
        <authorList>
            <person name="Chandra G."/>
            <person name="Truman W A."/>
        </authorList>
    </citation>
    <scope>NUCLEOTIDE SEQUENCE [LARGE SCALE GENOMIC DNA]</scope>
    <source>
        <strain evidence="2">PS718</strain>
    </source>
</reference>
<dbReference type="InterPro" id="IPR046673">
    <property type="entry name" value="ToxA_N"/>
</dbReference>
<evidence type="ECO:0000259" key="1">
    <source>
        <dbReference type="Pfam" id="PF20178"/>
    </source>
</evidence>
<evidence type="ECO:0000313" key="3">
    <source>
        <dbReference type="Proteomes" id="UP000325375"/>
    </source>
</evidence>
<dbReference type="Proteomes" id="UP000325375">
    <property type="component" value="Unassembled WGS sequence"/>
</dbReference>
<organism evidence="2 3">
    <name type="scientific">Pseudomonas fluorescens</name>
    <dbReference type="NCBI Taxonomy" id="294"/>
    <lineage>
        <taxon>Bacteria</taxon>
        <taxon>Pseudomonadati</taxon>
        <taxon>Pseudomonadota</taxon>
        <taxon>Gammaproteobacteria</taxon>
        <taxon>Pseudomonadales</taxon>
        <taxon>Pseudomonadaceae</taxon>
        <taxon>Pseudomonas</taxon>
    </lineage>
</organism>
<gene>
    <name evidence="2" type="ORF">PS718_05562</name>
</gene>
<protein>
    <recommendedName>
        <fullName evidence="1">Dermonecrotic toxin N-terminal domain-containing protein</fullName>
    </recommendedName>
</protein>
<accession>A0A5E7FMB3</accession>
<evidence type="ECO:0000313" key="2">
    <source>
        <dbReference type="EMBL" id="VVO38303.1"/>
    </source>
</evidence>